<keyword evidence="6" id="KW-1185">Reference proteome</keyword>
<dbReference type="Proteomes" id="UP000028826">
    <property type="component" value="Unassembled WGS sequence"/>
</dbReference>
<dbReference type="AlphaFoldDB" id="A0A086Y8D7"/>
<evidence type="ECO:0000313" key="5">
    <source>
        <dbReference type="EMBL" id="KFI30537.1"/>
    </source>
</evidence>
<keyword evidence="5" id="KW-0969">Cilium</keyword>
<dbReference type="EMBL" id="JGYG01000003">
    <property type="protein sequence ID" value="KFI30537.1"/>
    <property type="molecule type" value="Genomic_DNA"/>
</dbReference>
<comment type="function">
    <text evidence="4">Involved in the assembly process of the P-ring formation. It may associate with FlgF on the rod constituting a structure essential for the P-ring assembly or may act as a modulator protein for the P-ring assembly.</text>
</comment>
<dbReference type="CDD" id="cd11614">
    <property type="entry name" value="SAF_CpaB_FlgA_like"/>
    <property type="match status" value="1"/>
</dbReference>
<feature type="signal peptide" evidence="4">
    <location>
        <begin position="1"/>
        <end position="16"/>
    </location>
</feature>
<dbReference type="PANTHER" id="PTHR36307:SF1">
    <property type="entry name" value="FLAGELLA BASAL BODY P-RING FORMATION PROTEIN FLGA"/>
    <property type="match status" value="1"/>
</dbReference>
<evidence type="ECO:0000256" key="2">
    <source>
        <dbReference type="ARBA" id="ARBA00022729"/>
    </source>
</evidence>
<evidence type="ECO:0000256" key="1">
    <source>
        <dbReference type="ARBA" id="ARBA00004418"/>
    </source>
</evidence>
<name>A0A086Y8D7_9RHOB</name>
<dbReference type="Pfam" id="PF13144">
    <property type="entry name" value="ChapFlgA"/>
    <property type="match status" value="1"/>
</dbReference>
<keyword evidence="2 4" id="KW-0732">Signal</keyword>
<comment type="subcellular location">
    <subcellularLocation>
        <location evidence="1 4">Periplasm</location>
    </subcellularLocation>
</comment>
<comment type="caution">
    <text evidence="5">The sequence shown here is derived from an EMBL/GenBank/DDBJ whole genome shotgun (WGS) entry which is preliminary data.</text>
</comment>
<keyword evidence="4" id="KW-1005">Bacterial flagellum biogenesis</keyword>
<dbReference type="GO" id="GO:0044780">
    <property type="term" value="P:bacterial-type flagellum assembly"/>
    <property type="evidence" value="ECO:0007669"/>
    <property type="project" value="InterPro"/>
</dbReference>
<evidence type="ECO:0000256" key="3">
    <source>
        <dbReference type="ARBA" id="ARBA00022764"/>
    </source>
</evidence>
<organism evidence="5 6">
    <name type="scientific">Haematobacter massiliensis</name>
    <dbReference type="NCBI Taxonomy" id="195105"/>
    <lineage>
        <taxon>Bacteria</taxon>
        <taxon>Pseudomonadati</taxon>
        <taxon>Pseudomonadota</taxon>
        <taxon>Alphaproteobacteria</taxon>
        <taxon>Rhodobacterales</taxon>
        <taxon>Paracoccaceae</taxon>
        <taxon>Haematobacter</taxon>
    </lineage>
</organism>
<proteinExistence type="inferred from homology"/>
<dbReference type="Gene3D" id="3.90.1210.10">
    <property type="entry name" value="Antifreeze-like/N-acetylneuraminic acid synthase C-terminal domain"/>
    <property type="match status" value="1"/>
</dbReference>
<dbReference type="eggNOG" id="COG1261">
    <property type="taxonomic scope" value="Bacteria"/>
</dbReference>
<protein>
    <recommendedName>
        <fullName evidence="4">Flagella basal body P-ring formation protein FlgA</fullName>
    </recommendedName>
</protein>
<keyword evidence="5" id="KW-0282">Flagellum</keyword>
<dbReference type="STRING" id="195105.CN97_13390"/>
<reference evidence="5 6" key="1">
    <citation type="submission" date="2014-03" db="EMBL/GenBank/DDBJ databases">
        <title>Genome of Haematobacter massiliensis CCUG 47968.</title>
        <authorList>
            <person name="Wang D."/>
            <person name="Wang G."/>
        </authorList>
    </citation>
    <scope>NUCLEOTIDE SEQUENCE [LARGE SCALE GENOMIC DNA]</scope>
    <source>
        <strain evidence="5 6">CCUG 47968</strain>
    </source>
</reference>
<dbReference type="SMART" id="SM00858">
    <property type="entry name" value="SAF"/>
    <property type="match status" value="1"/>
</dbReference>
<comment type="similarity">
    <text evidence="4">Belongs to the FlgA family.</text>
</comment>
<dbReference type="InterPro" id="IPR013974">
    <property type="entry name" value="SAF"/>
</dbReference>
<feature type="chain" id="PRO_5041745517" description="Flagella basal body P-ring formation protein FlgA" evidence="4">
    <location>
        <begin position="17"/>
        <end position="144"/>
    </location>
</feature>
<accession>A0A086Y8D7</accession>
<dbReference type="GO" id="GO:0042597">
    <property type="term" value="C:periplasmic space"/>
    <property type="evidence" value="ECO:0007669"/>
    <property type="project" value="UniProtKB-SubCell"/>
</dbReference>
<evidence type="ECO:0000256" key="4">
    <source>
        <dbReference type="RuleBase" id="RU362063"/>
    </source>
</evidence>
<dbReference type="Gene3D" id="2.30.30.760">
    <property type="match status" value="1"/>
</dbReference>
<keyword evidence="3 4" id="KW-0574">Periplasm</keyword>
<dbReference type="InterPro" id="IPR017585">
    <property type="entry name" value="SAF_FlgA"/>
</dbReference>
<dbReference type="InterPro" id="IPR039246">
    <property type="entry name" value="Flagellar_FlgA"/>
</dbReference>
<evidence type="ECO:0000313" key="6">
    <source>
        <dbReference type="Proteomes" id="UP000028826"/>
    </source>
</evidence>
<dbReference type="OrthoDB" id="7619725at2"/>
<gene>
    <name evidence="5" type="primary">flgA</name>
    <name evidence="5" type="ORF">CN97_13390</name>
</gene>
<sequence length="144" mass="14672">MRLAVFLLLAASPAGAEALVAAHTIRATSVIAPTDLALSAEVVPGALTDPDDAIGFEARVAIYAGRPIRPGDIAPAAVVERNQIVPLAWRKGGLLIRAEGRALSRAAPGEDVRVLNLASRTTVTGIAGADGTVHVGGTSKDHAQ</sequence>
<dbReference type="RefSeq" id="WP_035709180.1">
    <property type="nucleotide sequence ID" value="NZ_CAMIFG010000102.1"/>
</dbReference>
<dbReference type="PANTHER" id="PTHR36307">
    <property type="entry name" value="FLAGELLA BASAL BODY P-RING FORMATION PROTEIN FLGA"/>
    <property type="match status" value="1"/>
</dbReference>
<dbReference type="NCBIfam" id="TIGR03170">
    <property type="entry name" value="flgA_cterm"/>
    <property type="match status" value="1"/>
</dbReference>
<keyword evidence="5" id="KW-0966">Cell projection</keyword>